<comment type="caution">
    <text evidence="12">The sequence shown here is derived from an EMBL/GenBank/DDBJ whole genome shotgun (WGS) entry which is preliminary data.</text>
</comment>
<dbReference type="Proteomes" id="UP000664169">
    <property type="component" value="Unassembled WGS sequence"/>
</dbReference>
<evidence type="ECO:0000256" key="1">
    <source>
        <dbReference type="ARBA" id="ARBA00004163"/>
    </source>
</evidence>
<dbReference type="GO" id="GO:0005484">
    <property type="term" value="F:SNAP receptor activity"/>
    <property type="evidence" value="ECO:0007669"/>
    <property type="project" value="InterPro"/>
</dbReference>
<keyword evidence="8" id="KW-0472">Membrane</keyword>
<dbReference type="AlphaFoldDB" id="A0A8H3G1T8"/>
<evidence type="ECO:0000313" key="12">
    <source>
        <dbReference type="EMBL" id="CAF9931566.1"/>
    </source>
</evidence>
<feature type="compositionally biased region" description="Basic and acidic residues" evidence="10">
    <location>
        <begin position="398"/>
        <end position="408"/>
    </location>
</feature>
<keyword evidence="7" id="KW-0175">Coiled coil</keyword>
<dbReference type="PANTHER" id="PTHR12825">
    <property type="entry name" value="BNIP1-RELATED"/>
    <property type="match status" value="1"/>
</dbReference>
<dbReference type="EMBL" id="CAJPDQ010000039">
    <property type="protein sequence ID" value="CAF9931566.1"/>
    <property type="molecule type" value="Genomic_DNA"/>
</dbReference>
<evidence type="ECO:0000256" key="2">
    <source>
        <dbReference type="ARBA" id="ARBA00022448"/>
    </source>
</evidence>
<dbReference type="InterPro" id="IPR005606">
    <property type="entry name" value="Sec20"/>
</dbReference>
<feature type="compositionally biased region" description="Basic and acidic residues" evidence="10">
    <location>
        <begin position="419"/>
        <end position="433"/>
    </location>
</feature>
<dbReference type="GO" id="GO:0006890">
    <property type="term" value="P:retrograde vesicle-mediated transport, Golgi to endoplasmic reticulum"/>
    <property type="evidence" value="ECO:0007669"/>
    <property type="project" value="InterPro"/>
</dbReference>
<dbReference type="PANTHER" id="PTHR12825:SF0">
    <property type="entry name" value="VESICLE TRANSPORT PROTEIN SEC20"/>
    <property type="match status" value="1"/>
</dbReference>
<evidence type="ECO:0000259" key="11">
    <source>
        <dbReference type="Pfam" id="PF03908"/>
    </source>
</evidence>
<feature type="compositionally biased region" description="Acidic residues" evidence="10">
    <location>
        <begin position="384"/>
        <end position="397"/>
    </location>
</feature>
<evidence type="ECO:0000256" key="4">
    <source>
        <dbReference type="ARBA" id="ARBA00022824"/>
    </source>
</evidence>
<evidence type="ECO:0000256" key="7">
    <source>
        <dbReference type="ARBA" id="ARBA00023054"/>
    </source>
</evidence>
<name>A0A8H3G1T8_9LECA</name>
<feature type="compositionally biased region" description="Polar residues" evidence="10">
    <location>
        <begin position="296"/>
        <end position="306"/>
    </location>
</feature>
<keyword evidence="5" id="KW-0931">ER-Golgi transport</keyword>
<feature type="compositionally biased region" description="Polar residues" evidence="10">
    <location>
        <begin position="17"/>
        <end position="39"/>
    </location>
</feature>
<accession>A0A8H3G1T8</accession>
<evidence type="ECO:0000256" key="10">
    <source>
        <dbReference type="SAM" id="MobiDB-lite"/>
    </source>
</evidence>
<evidence type="ECO:0000256" key="9">
    <source>
        <dbReference type="ARBA" id="ARBA00037934"/>
    </source>
</evidence>
<feature type="compositionally biased region" description="Basic and acidic residues" evidence="10">
    <location>
        <begin position="363"/>
        <end position="383"/>
    </location>
</feature>
<feature type="region of interest" description="Disordered" evidence="10">
    <location>
        <begin position="17"/>
        <end position="41"/>
    </location>
</feature>
<dbReference type="InterPro" id="IPR056173">
    <property type="entry name" value="Sec20_C"/>
</dbReference>
<gene>
    <name evidence="12" type="ORF">GOMPHAMPRED_005943</name>
</gene>
<keyword evidence="3" id="KW-0812">Transmembrane</keyword>
<evidence type="ECO:0000256" key="6">
    <source>
        <dbReference type="ARBA" id="ARBA00022989"/>
    </source>
</evidence>
<organism evidence="12 13">
    <name type="scientific">Gomphillus americanus</name>
    <dbReference type="NCBI Taxonomy" id="1940652"/>
    <lineage>
        <taxon>Eukaryota</taxon>
        <taxon>Fungi</taxon>
        <taxon>Dikarya</taxon>
        <taxon>Ascomycota</taxon>
        <taxon>Pezizomycotina</taxon>
        <taxon>Lecanoromycetes</taxon>
        <taxon>OSLEUM clade</taxon>
        <taxon>Ostropomycetidae</taxon>
        <taxon>Ostropales</taxon>
        <taxon>Graphidaceae</taxon>
        <taxon>Gomphilloideae</taxon>
        <taxon>Gomphillus</taxon>
    </lineage>
</organism>
<feature type="domain" description="Sec20 C-terminal" evidence="11">
    <location>
        <begin position="168"/>
        <end position="257"/>
    </location>
</feature>
<protein>
    <recommendedName>
        <fullName evidence="11">Sec20 C-terminal domain-containing protein</fullName>
    </recommendedName>
</protein>
<keyword evidence="6" id="KW-1133">Transmembrane helix</keyword>
<evidence type="ECO:0000256" key="5">
    <source>
        <dbReference type="ARBA" id="ARBA00022892"/>
    </source>
</evidence>
<evidence type="ECO:0000256" key="8">
    <source>
        <dbReference type="ARBA" id="ARBA00023136"/>
    </source>
</evidence>
<evidence type="ECO:0000313" key="13">
    <source>
        <dbReference type="Proteomes" id="UP000664169"/>
    </source>
</evidence>
<keyword evidence="13" id="KW-1185">Reference proteome</keyword>
<dbReference type="OrthoDB" id="46868at2759"/>
<feature type="region of interest" description="Disordered" evidence="10">
    <location>
        <begin position="296"/>
        <end position="433"/>
    </location>
</feature>
<dbReference type="Pfam" id="PF03908">
    <property type="entry name" value="Sec20"/>
    <property type="match status" value="1"/>
</dbReference>
<comment type="similarity">
    <text evidence="9">Belongs to the SEC20 family.</text>
</comment>
<sequence length="433" mass="48530">MSVHEIATRLKSLSETNKSLTSRISQLTRSSDNPSSDTTLDAPARAELSTEIHQELKELEEEFELARQEAEDITAVGSWSSGARRANEERDRERVAVAGQVERLGEDLKLARAQFRKAQLQAKRNAEVAQRKEREQLFAGIQEGAVRSGSKRRGQEKLSEDDILLNASSDVTAALRRTHQLMTAELQRSQFAHETLQRSTAALQSLNESYSNLDTLLSSSKSLVSTLVSSTKSDTWYLETAFWILVYTLVWLLFRRIFYGPIRYLAYLPTKWMLKIFLSLVQVFVGVFATSGNTETSAVSSNTVQPSLPPEIPVGRRQGRQNPALPRRHIPSGMGGQGAKLGSKGQRLSDQVAELAEQSNTQEKGKEHEQQSEEHQADPKVEAEGEDEQWTAGDEEGHEEHGTVLREPEADETPNPKKRMWEEPVDGEQHDEL</sequence>
<evidence type="ECO:0000256" key="3">
    <source>
        <dbReference type="ARBA" id="ARBA00022692"/>
    </source>
</evidence>
<comment type="subcellular location">
    <subcellularLocation>
        <location evidence="1">Endoplasmic reticulum membrane</location>
        <topology evidence="1">Single-pass type IV membrane protein</topology>
    </subcellularLocation>
</comment>
<keyword evidence="2" id="KW-0813">Transport</keyword>
<proteinExistence type="inferred from homology"/>
<keyword evidence="4" id="KW-0256">Endoplasmic reticulum</keyword>
<reference evidence="12" key="1">
    <citation type="submission" date="2021-03" db="EMBL/GenBank/DDBJ databases">
        <authorList>
            <person name="Tagirdzhanova G."/>
        </authorList>
    </citation>
    <scope>NUCLEOTIDE SEQUENCE</scope>
</reference>
<dbReference type="GO" id="GO:0031201">
    <property type="term" value="C:SNARE complex"/>
    <property type="evidence" value="ECO:0007669"/>
    <property type="project" value="TreeGrafter"/>
</dbReference>
<dbReference type="GO" id="GO:0005789">
    <property type="term" value="C:endoplasmic reticulum membrane"/>
    <property type="evidence" value="ECO:0007669"/>
    <property type="project" value="UniProtKB-SubCell"/>
</dbReference>